<dbReference type="Proteomes" id="UP000011991">
    <property type="component" value="Unassembled WGS sequence"/>
</dbReference>
<name>M5RDR8_9BACT</name>
<dbReference type="AlphaFoldDB" id="M5RDR8"/>
<dbReference type="EMBL" id="ANOG01000786">
    <property type="protein sequence ID" value="EMI17530.1"/>
    <property type="molecule type" value="Genomic_DNA"/>
</dbReference>
<evidence type="ECO:0000313" key="1">
    <source>
        <dbReference type="EMBL" id="EMI17530.1"/>
    </source>
</evidence>
<keyword evidence="2" id="KW-1185">Reference proteome</keyword>
<protein>
    <submittedName>
        <fullName evidence="1">Uncharacterized protein</fullName>
    </submittedName>
</protein>
<dbReference type="RefSeq" id="WP_008703453.1">
    <property type="nucleotide sequence ID" value="NZ_ANOG01000786.1"/>
</dbReference>
<organism evidence="1 2">
    <name type="scientific">Rhodopirellula maiorica SM1</name>
    <dbReference type="NCBI Taxonomy" id="1265738"/>
    <lineage>
        <taxon>Bacteria</taxon>
        <taxon>Pseudomonadati</taxon>
        <taxon>Planctomycetota</taxon>
        <taxon>Planctomycetia</taxon>
        <taxon>Pirellulales</taxon>
        <taxon>Pirellulaceae</taxon>
        <taxon>Novipirellula</taxon>
    </lineage>
</organism>
<reference evidence="1 2" key="1">
    <citation type="journal article" date="2013" name="Mar. Genomics">
        <title>Expression of sulfatases in Rhodopirellula baltica and the diversity of sulfatases in the genus Rhodopirellula.</title>
        <authorList>
            <person name="Wegner C.E."/>
            <person name="Richter-Heitmann T."/>
            <person name="Klindworth A."/>
            <person name="Klockow C."/>
            <person name="Richter M."/>
            <person name="Achstetter T."/>
            <person name="Glockner F.O."/>
            <person name="Harder J."/>
        </authorList>
    </citation>
    <scope>NUCLEOTIDE SEQUENCE [LARGE SCALE GENOMIC DNA]</scope>
    <source>
        <strain evidence="1 2">SM1</strain>
    </source>
</reference>
<sequence length="36" mass="3810">MTGNSVPMGEAAGRAAAVSIKKKVMPHELQWSEIKG</sequence>
<evidence type="ECO:0000313" key="2">
    <source>
        <dbReference type="Proteomes" id="UP000011991"/>
    </source>
</evidence>
<comment type="caution">
    <text evidence="1">The sequence shown here is derived from an EMBL/GenBank/DDBJ whole genome shotgun (WGS) entry which is preliminary data.</text>
</comment>
<gene>
    <name evidence="1" type="ORF">RMSM_05541</name>
</gene>
<accession>M5RDR8</accession>
<proteinExistence type="predicted"/>